<evidence type="ECO:0000256" key="2">
    <source>
        <dbReference type="SAM" id="Phobius"/>
    </source>
</evidence>
<keyword evidence="2" id="KW-0472">Membrane</keyword>
<organism evidence="3 4">
    <name type="scientific">Streptomyces filamentosus</name>
    <name type="common">Streptomyces roseosporus</name>
    <dbReference type="NCBI Taxonomy" id="67294"/>
    <lineage>
        <taxon>Bacteria</taxon>
        <taxon>Bacillati</taxon>
        <taxon>Actinomycetota</taxon>
        <taxon>Actinomycetes</taxon>
        <taxon>Kitasatosporales</taxon>
        <taxon>Streptomycetaceae</taxon>
        <taxon>Streptomyces</taxon>
    </lineage>
</organism>
<dbReference type="RefSeq" id="WP_150228005.1">
    <property type="nucleotide sequence ID" value="NZ_BNBE01000001.1"/>
</dbReference>
<dbReference type="AlphaFoldDB" id="A0A919BP43"/>
<proteinExistence type="predicted"/>
<comment type="caution">
    <text evidence="3">The sequence shown here is derived from an EMBL/GenBank/DDBJ whole genome shotgun (WGS) entry which is preliminary data.</text>
</comment>
<keyword evidence="4" id="KW-1185">Reference proteome</keyword>
<protein>
    <submittedName>
        <fullName evidence="3">Uncharacterized protein</fullName>
    </submittedName>
</protein>
<dbReference type="GeneID" id="95659091"/>
<feature type="compositionally biased region" description="Low complexity" evidence="1">
    <location>
        <begin position="82"/>
        <end position="99"/>
    </location>
</feature>
<reference evidence="3" key="1">
    <citation type="journal article" date="2014" name="Int. J. Syst. Evol. Microbiol.">
        <title>Complete genome sequence of Corynebacterium casei LMG S-19264T (=DSM 44701T), isolated from a smear-ripened cheese.</title>
        <authorList>
            <consortium name="US DOE Joint Genome Institute (JGI-PGF)"/>
            <person name="Walter F."/>
            <person name="Albersmeier A."/>
            <person name="Kalinowski J."/>
            <person name="Ruckert C."/>
        </authorList>
    </citation>
    <scope>NUCLEOTIDE SEQUENCE</scope>
    <source>
        <strain evidence="3">JCM 4122</strain>
    </source>
</reference>
<dbReference type="EMBL" id="BNBE01000001">
    <property type="protein sequence ID" value="GHG02269.1"/>
    <property type="molecule type" value="Genomic_DNA"/>
</dbReference>
<name>A0A919BP43_STRFL</name>
<reference evidence="3" key="2">
    <citation type="submission" date="2020-09" db="EMBL/GenBank/DDBJ databases">
        <authorList>
            <person name="Sun Q."/>
            <person name="Ohkuma M."/>
        </authorList>
    </citation>
    <scope>NUCLEOTIDE SEQUENCE</scope>
    <source>
        <strain evidence="3">JCM 4122</strain>
    </source>
</reference>
<evidence type="ECO:0000256" key="1">
    <source>
        <dbReference type="SAM" id="MobiDB-lite"/>
    </source>
</evidence>
<keyword evidence="2" id="KW-1133">Transmembrane helix</keyword>
<evidence type="ECO:0000313" key="3">
    <source>
        <dbReference type="EMBL" id="GHG02269.1"/>
    </source>
</evidence>
<evidence type="ECO:0000313" key="4">
    <source>
        <dbReference type="Proteomes" id="UP000632849"/>
    </source>
</evidence>
<feature type="transmembrane region" description="Helical" evidence="2">
    <location>
        <begin position="116"/>
        <end position="137"/>
    </location>
</feature>
<keyword evidence="2" id="KW-0812">Transmembrane</keyword>
<dbReference type="Proteomes" id="UP000632849">
    <property type="component" value="Unassembled WGS sequence"/>
</dbReference>
<sequence length="154" mass="14998">MLKGLRRTGAAVTVLLGAGVLSASMALLSGLAYQVVAGDPTAHLVAWSLGALLTGLVVFGVAGVLWDDEVEPGKPAQPPAPASGSAPGAAAEGSAGTPDTAAAPAAAAAATGESDWYGILVFVLVLLGLLVGGPFGIAGYESLTDRPAPVSVPR</sequence>
<feature type="region of interest" description="Disordered" evidence="1">
    <location>
        <begin position="70"/>
        <end position="99"/>
    </location>
</feature>
<feature type="transmembrane region" description="Helical" evidence="2">
    <location>
        <begin position="44"/>
        <end position="66"/>
    </location>
</feature>
<accession>A0A919BP43</accession>
<gene>
    <name evidence="3" type="ORF">GCM10017667_37490</name>
</gene>